<dbReference type="EMBL" id="MU005774">
    <property type="protein sequence ID" value="KAF2707088.1"/>
    <property type="molecule type" value="Genomic_DNA"/>
</dbReference>
<evidence type="ECO:0000313" key="2">
    <source>
        <dbReference type="EMBL" id="KAF2707088.1"/>
    </source>
</evidence>
<protein>
    <recommendedName>
        <fullName evidence="4">GPI anchored protein</fullName>
    </recommendedName>
</protein>
<name>A0A6G1K2R1_9PLEO</name>
<dbReference type="AlphaFoldDB" id="A0A6G1K2R1"/>
<feature type="signal peptide" evidence="1">
    <location>
        <begin position="1"/>
        <end position="23"/>
    </location>
</feature>
<keyword evidence="1" id="KW-0732">Signal</keyword>
<accession>A0A6G1K2R1</accession>
<feature type="chain" id="PRO_5026266008" description="GPI anchored protein" evidence="1">
    <location>
        <begin position="24"/>
        <end position="458"/>
    </location>
</feature>
<organism evidence="2 3">
    <name type="scientific">Pleomassaria siparia CBS 279.74</name>
    <dbReference type="NCBI Taxonomy" id="1314801"/>
    <lineage>
        <taxon>Eukaryota</taxon>
        <taxon>Fungi</taxon>
        <taxon>Dikarya</taxon>
        <taxon>Ascomycota</taxon>
        <taxon>Pezizomycotina</taxon>
        <taxon>Dothideomycetes</taxon>
        <taxon>Pleosporomycetidae</taxon>
        <taxon>Pleosporales</taxon>
        <taxon>Pleomassariaceae</taxon>
        <taxon>Pleomassaria</taxon>
    </lineage>
</organism>
<evidence type="ECO:0000256" key="1">
    <source>
        <dbReference type="SAM" id="SignalP"/>
    </source>
</evidence>
<proteinExistence type="predicted"/>
<reference evidence="2" key="1">
    <citation type="journal article" date="2020" name="Stud. Mycol.">
        <title>101 Dothideomycetes genomes: a test case for predicting lifestyles and emergence of pathogens.</title>
        <authorList>
            <person name="Haridas S."/>
            <person name="Albert R."/>
            <person name="Binder M."/>
            <person name="Bloem J."/>
            <person name="Labutti K."/>
            <person name="Salamov A."/>
            <person name="Andreopoulos B."/>
            <person name="Baker S."/>
            <person name="Barry K."/>
            <person name="Bills G."/>
            <person name="Bluhm B."/>
            <person name="Cannon C."/>
            <person name="Castanera R."/>
            <person name="Culley D."/>
            <person name="Daum C."/>
            <person name="Ezra D."/>
            <person name="Gonzalez J."/>
            <person name="Henrissat B."/>
            <person name="Kuo A."/>
            <person name="Liang C."/>
            <person name="Lipzen A."/>
            <person name="Lutzoni F."/>
            <person name="Magnuson J."/>
            <person name="Mondo S."/>
            <person name="Nolan M."/>
            <person name="Ohm R."/>
            <person name="Pangilinan J."/>
            <person name="Park H.-J."/>
            <person name="Ramirez L."/>
            <person name="Alfaro M."/>
            <person name="Sun H."/>
            <person name="Tritt A."/>
            <person name="Yoshinaga Y."/>
            <person name="Zwiers L.-H."/>
            <person name="Turgeon B."/>
            <person name="Goodwin S."/>
            <person name="Spatafora J."/>
            <person name="Crous P."/>
            <person name="Grigoriev I."/>
        </authorList>
    </citation>
    <scope>NUCLEOTIDE SEQUENCE</scope>
    <source>
        <strain evidence="2">CBS 279.74</strain>
    </source>
</reference>
<dbReference type="OrthoDB" id="2426396at2759"/>
<dbReference type="PANTHER" id="PTHR39599:SF2">
    <property type="entry name" value="ANCHORED PROTEIN, PUTATIVE (AFU_ORTHOLOGUE AFUA_1G09650)-RELATED"/>
    <property type="match status" value="1"/>
</dbReference>
<dbReference type="PANTHER" id="PTHR39599">
    <property type="entry name" value="GPI-ANCHORED PROTEIN (EUROFUNG)-RELATED-RELATED"/>
    <property type="match status" value="1"/>
</dbReference>
<evidence type="ECO:0008006" key="4">
    <source>
        <dbReference type="Google" id="ProtNLM"/>
    </source>
</evidence>
<gene>
    <name evidence="2" type="ORF">K504DRAFT_410951</name>
</gene>
<dbReference type="Proteomes" id="UP000799428">
    <property type="component" value="Unassembled WGS sequence"/>
</dbReference>
<keyword evidence="3" id="KW-1185">Reference proteome</keyword>
<sequence length="458" mass="46645">MHISSLLALPPTILLLCATCVSSEPQWPHNLPSHMKYFPEDEVHVRRSLSISERLQRGEKPVGVKKMSGDPGEMFFLDNWIFADDEVDKRDSDTDGSELETKTLVNGTILAMSPLRPHIEQNLFDPLLRIAPRASLFARGFACPEGTKACTSLGAPNSCCGTSDTCINVPDTGFGTVGCCAQGQSCAGTISCETSKGYTSCPGSSNGGCCLPGYVCSGVGCVFAATSITYVNPSTSAAPSSSSTAIIVVPTTPSVLPSSSSSIQTCTSGFFSCAAAQNGGCCRNGQQCGTSGSCLDTSTTISQTPSAPVRPTGDSAITTSSAPSNSVCPIGFYVCSAYYPSGCCRVGSDCQTTGSCIPTASVTVVSSDGVVVVAPTGASLASVQGGTCPSAWYSCAASAGGNCCPNGYACGDQCTATASASHSIISKVTPSAGNSFSKWSVWGLVSGAIAIGAVMILL</sequence>
<evidence type="ECO:0000313" key="3">
    <source>
        <dbReference type="Proteomes" id="UP000799428"/>
    </source>
</evidence>